<comment type="subcellular location">
    <subcellularLocation>
        <location evidence="1">Cell outer membrane</location>
        <topology evidence="1">Multi-pass membrane protein</topology>
    </subcellularLocation>
</comment>
<dbReference type="eggNOG" id="COG4206">
    <property type="taxonomic scope" value="Bacteria"/>
</dbReference>
<evidence type="ECO:0000256" key="2">
    <source>
        <dbReference type="ARBA" id="ARBA00022448"/>
    </source>
</evidence>
<sequence length="797" mass="90183" precursor="true">MKHLYLQILFLFLISPVFCQENATISGYLTEESSGEPIIGGQVFAPTIQKGAITNEYGFYSLTLPKGTYQLIYRGGGLPNDTISVDLTNNIVKNIELGKSVEIDEVEINAKKGDNVNSTKIGQIELDINLIKKLPAFLGEVDVLKTIQLLPGVSSVSEGGQGFYVRGGGPDQNLVLLDNAQVYNASHLFGFFSVFNSDAIKSVNLIKGSMPASYGGRLSSVLEVNMNEGNNKKFKVTGGLGLISSRLTLEGPIVKNKGSFIVSARRTYIDVFMKAFIKKSSAFYGSSYFFYDLNAKLNYRLGPKDKIYLSGYYGKDLFNFGNKNANFNVRMPWGNGIGAFRWNHQFSSKLFMNTTATLTDYLFSFGSEQDQFKFELKSGIRDLGGKVELSYFPNNRHSIKMGADYIYHTFTPTSVSASQEDVVFDTGLAQKLFSHESGIYAQDEVDITSWLRINAGIRVSMYQFTGPFTRYYKSPTGQIDSTKNYRKGEIIKSFFGFEPRISARFLLKDNSSIKAGFTYNNQYVHLASLSAVSLPTDIWYPSTDKSHPQKGWQASLGYFRNFSNNKWETSVEVYYKKMENVIEFKQGALPTDNVNDNTDNLLVYGTGWSYGAEFFIKRTFGKLTGWIGYTLAKTDRLFPDLQAEKYPAKYDRRHDLTLVGTYELNKHWTFGLSFIYASGNTLTLPNSWYFNNQDLLFNYGPRNSTRMAPYHRLDISATWYDKPTKTRIDKKTGEKMEVVKKFRQNVAFSVYNVYNRANPYFLYIDNSGSVTSNDFKISVKQVSLFPILPSITWNFEF</sequence>
<evidence type="ECO:0000256" key="6">
    <source>
        <dbReference type="ARBA" id="ARBA00023136"/>
    </source>
</evidence>
<evidence type="ECO:0000256" key="1">
    <source>
        <dbReference type="ARBA" id="ARBA00004571"/>
    </source>
</evidence>
<dbReference type="Gene3D" id="2.40.170.20">
    <property type="entry name" value="TonB-dependent receptor, beta-barrel domain"/>
    <property type="match status" value="1"/>
</dbReference>
<evidence type="ECO:0000256" key="7">
    <source>
        <dbReference type="ARBA" id="ARBA00023237"/>
    </source>
</evidence>
<dbReference type="InterPro" id="IPR037066">
    <property type="entry name" value="Plug_dom_sf"/>
</dbReference>
<keyword evidence="2" id="KW-0813">Transport</keyword>
<evidence type="ECO:0000313" key="11">
    <source>
        <dbReference type="Proteomes" id="UP000007463"/>
    </source>
</evidence>
<dbReference type="PANTHER" id="PTHR30069:SF29">
    <property type="entry name" value="HEMOGLOBIN AND HEMOGLOBIN-HAPTOGLOBIN-BINDING PROTEIN 1-RELATED"/>
    <property type="match status" value="1"/>
</dbReference>
<proteinExistence type="predicted"/>
<reference evidence="11" key="2">
    <citation type="submission" date="2011-02" db="EMBL/GenBank/DDBJ databases">
        <title>The complete genome of Fluviicola taffensis DSM 16823.</title>
        <authorList>
            <consortium name="US DOE Joint Genome Institute (JGI-PGF)"/>
            <person name="Lucas S."/>
            <person name="Copeland A."/>
            <person name="Lapidus A."/>
            <person name="Bruce D."/>
            <person name="Goodwin L."/>
            <person name="Pitluck S."/>
            <person name="Kyrpides N."/>
            <person name="Mavromatis K."/>
            <person name="Ivanova N."/>
            <person name="Mikhailova N."/>
            <person name="Pagani I."/>
            <person name="Chertkov O."/>
            <person name="Detter J.C."/>
            <person name="Han C."/>
            <person name="Tapia R."/>
            <person name="Land M."/>
            <person name="Hauser L."/>
            <person name="Markowitz V."/>
            <person name="Cheng J.-F."/>
            <person name="Hugenholtz P."/>
            <person name="Woyke T."/>
            <person name="Wu D."/>
            <person name="Tindall B."/>
            <person name="Pomrenke H.G."/>
            <person name="Brambilla E."/>
            <person name="Klenk H.-P."/>
            <person name="Eisen J.A."/>
        </authorList>
    </citation>
    <scope>NUCLEOTIDE SEQUENCE [LARGE SCALE GENOMIC DNA]</scope>
    <source>
        <strain evidence="11">DSM 16823 / RW262 / RW262</strain>
    </source>
</reference>
<feature type="signal peptide" evidence="8">
    <location>
        <begin position="1"/>
        <end position="19"/>
    </location>
</feature>
<evidence type="ECO:0000256" key="3">
    <source>
        <dbReference type="ARBA" id="ARBA00022452"/>
    </source>
</evidence>
<dbReference type="InterPro" id="IPR036942">
    <property type="entry name" value="Beta-barrel_TonB_sf"/>
</dbReference>
<evidence type="ECO:0000313" key="10">
    <source>
        <dbReference type="EMBL" id="AEA45267.1"/>
    </source>
</evidence>
<evidence type="ECO:0000256" key="4">
    <source>
        <dbReference type="ARBA" id="ARBA00022692"/>
    </source>
</evidence>
<dbReference type="InterPro" id="IPR012910">
    <property type="entry name" value="Plug_dom"/>
</dbReference>
<evidence type="ECO:0000256" key="5">
    <source>
        <dbReference type="ARBA" id="ARBA00022729"/>
    </source>
</evidence>
<dbReference type="OrthoDB" id="1111684at2"/>
<keyword evidence="11" id="KW-1185">Reference proteome</keyword>
<keyword evidence="4" id="KW-0812">Transmembrane</keyword>
<dbReference type="InterPro" id="IPR008969">
    <property type="entry name" value="CarboxyPept-like_regulatory"/>
</dbReference>
<gene>
    <name evidence="10" type="ordered locus">Fluta_3295</name>
</gene>
<dbReference type="GO" id="GO:0044718">
    <property type="term" value="P:siderophore transmembrane transport"/>
    <property type="evidence" value="ECO:0007669"/>
    <property type="project" value="TreeGrafter"/>
</dbReference>
<dbReference type="KEGG" id="fte:Fluta_3295"/>
<feature type="domain" description="TonB-dependent receptor plug" evidence="9">
    <location>
        <begin position="142"/>
        <end position="217"/>
    </location>
</feature>
<dbReference type="InterPro" id="IPR039426">
    <property type="entry name" value="TonB-dep_rcpt-like"/>
</dbReference>
<dbReference type="HOGENOM" id="CLU_016599_0_0_10"/>
<feature type="chain" id="PRO_5003278303" evidence="8">
    <location>
        <begin position="20"/>
        <end position="797"/>
    </location>
</feature>
<dbReference type="Gene3D" id="2.170.130.10">
    <property type="entry name" value="TonB-dependent receptor, plug domain"/>
    <property type="match status" value="1"/>
</dbReference>
<dbReference type="Proteomes" id="UP000007463">
    <property type="component" value="Chromosome"/>
</dbReference>
<evidence type="ECO:0000259" key="9">
    <source>
        <dbReference type="Pfam" id="PF07715"/>
    </source>
</evidence>
<keyword evidence="3" id="KW-1134">Transmembrane beta strand</keyword>
<protein>
    <submittedName>
        <fullName evidence="10">TonB-dependent receptor plug</fullName>
    </submittedName>
</protein>
<evidence type="ECO:0000256" key="8">
    <source>
        <dbReference type="SAM" id="SignalP"/>
    </source>
</evidence>
<dbReference type="Gene3D" id="2.60.40.1120">
    <property type="entry name" value="Carboxypeptidase-like, regulatory domain"/>
    <property type="match status" value="1"/>
</dbReference>
<dbReference type="SUPFAM" id="SSF49464">
    <property type="entry name" value="Carboxypeptidase regulatory domain-like"/>
    <property type="match status" value="1"/>
</dbReference>
<dbReference type="SUPFAM" id="SSF56935">
    <property type="entry name" value="Porins"/>
    <property type="match status" value="1"/>
</dbReference>
<keyword evidence="7" id="KW-0998">Cell outer membrane</keyword>
<dbReference type="PANTHER" id="PTHR30069">
    <property type="entry name" value="TONB-DEPENDENT OUTER MEMBRANE RECEPTOR"/>
    <property type="match status" value="1"/>
</dbReference>
<keyword evidence="6" id="KW-0472">Membrane</keyword>
<name>F2IA90_FLUTR</name>
<accession>F2IA90</accession>
<dbReference type="GO" id="GO:0015344">
    <property type="term" value="F:siderophore uptake transmembrane transporter activity"/>
    <property type="evidence" value="ECO:0007669"/>
    <property type="project" value="TreeGrafter"/>
</dbReference>
<keyword evidence="5 8" id="KW-0732">Signal</keyword>
<reference evidence="10 11" key="1">
    <citation type="journal article" date="2011" name="Stand. Genomic Sci.">
        <title>Complete genome sequence of the gliding freshwater bacterium Fluviicola taffensis type strain (RW262).</title>
        <authorList>
            <person name="Woyke T."/>
            <person name="Chertkov O."/>
            <person name="Lapidus A."/>
            <person name="Nolan M."/>
            <person name="Lucas S."/>
            <person name="Del Rio T.G."/>
            <person name="Tice H."/>
            <person name="Cheng J.F."/>
            <person name="Tapia R."/>
            <person name="Han C."/>
            <person name="Goodwin L."/>
            <person name="Pitluck S."/>
            <person name="Liolios K."/>
            <person name="Pagani I."/>
            <person name="Ivanova N."/>
            <person name="Huntemann M."/>
            <person name="Mavromatis K."/>
            <person name="Mikhailova N."/>
            <person name="Pati A."/>
            <person name="Chen A."/>
            <person name="Palaniappan K."/>
            <person name="Land M."/>
            <person name="Hauser L."/>
            <person name="Brambilla E.M."/>
            <person name="Rohde M."/>
            <person name="Mwirichia R."/>
            <person name="Sikorski J."/>
            <person name="Tindall B.J."/>
            <person name="Goker M."/>
            <person name="Bristow J."/>
            <person name="Eisen J.A."/>
            <person name="Markowitz V."/>
            <person name="Hugenholtz P."/>
            <person name="Klenk H.P."/>
            <person name="Kyrpides N.C."/>
        </authorList>
    </citation>
    <scope>NUCLEOTIDE SEQUENCE [LARGE SCALE GENOMIC DNA]</scope>
    <source>
        <strain evidence="11">DSM 16823 / RW262 / RW262</strain>
    </source>
</reference>
<dbReference type="EMBL" id="CP002542">
    <property type="protein sequence ID" value="AEA45267.1"/>
    <property type="molecule type" value="Genomic_DNA"/>
</dbReference>
<dbReference type="Pfam" id="PF13715">
    <property type="entry name" value="CarbopepD_reg_2"/>
    <property type="match status" value="1"/>
</dbReference>
<dbReference type="STRING" id="755732.Fluta_3295"/>
<keyword evidence="10" id="KW-0675">Receptor</keyword>
<organism evidence="10 11">
    <name type="scientific">Fluviicola taffensis (strain DSM 16823 / NCIMB 13979 / RW262)</name>
    <dbReference type="NCBI Taxonomy" id="755732"/>
    <lineage>
        <taxon>Bacteria</taxon>
        <taxon>Pseudomonadati</taxon>
        <taxon>Bacteroidota</taxon>
        <taxon>Flavobacteriia</taxon>
        <taxon>Flavobacteriales</taxon>
        <taxon>Crocinitomicaceae</taxon>
        <taxon>Fluviicola</taxon>
    </lineage>
</organism>
<dbReference type="RefSeq" id="WP_013688034.1">
    <property type="nucleotide sequence ID" value="NC_015321.1"/>
</dbReference>
<dbReference type="GO" id="GO:0009279">
    <property type="term" value="C:cell outer membrane"/>
    <property type="evidence" value="ECO:0007669"/>
    <property type="project" value="UniProtKB-SubCell"/>
</dbReference>
<dbReference type="Pfam" id="PF07715">
    <property type="entry name" value="Plug"/>
    <property type="match status" value="1"/>
</dbReference>
<dbReference type="AlphaFoldDB" id="F2IA90"/>